<keyword evidence="1" id="KW-0677">Repeat</keyword>
<accession>A0A1R3KP62</accession>
<comment type="caution">
    <text evidence="3">The sequence shown here is derived from an EMBL/GenBank/DDBJ whole genome shotgun (WGS) entry which is preliminary data.</text>
</comment>
<protein>
    <recommendedName>
        <fullName evidence="2">Multiple C2 domain-containing protein</fullName>
    </recommendedName>
</protein>
<dbReference type="Proteomes" id="UP000187203">
    <property type="component" value="Unassembled WGS sequence"/>
</dbReference>
<dbReference type="Pfam" id="PF08372">
    <property type="entry name" value="PRT_C"/>
    <property type="match status" value="1"/>
</dbReference>
<sequence>MLSGGSQMWSLRKGKANLLRLVATLDWLLTAWKWLTKIFRWENRRQTLVFLVCYSVLVMNPDLILFLVKTILFVSVPLWLYKRPPPKHNNCHIDVKLSLLDSATADELDEEFDSFPSSREADVLRMRYDRLRNIAGRVMCTMGDLANQTDKLHSLLN</sequence>
<dbReference type="OrthoDB" id="67700at2759"/>
<dbReference type="InterPro" id="IPR013583">
    <property type="entry name" value="MCTP_C"/>
</dbReference>
<dbReference type="STRING" id="93759.A0A1R3KP62"/>
<feature type="domain" description="Multiple C2" evidence="2">
    <location>
        <begin position="74"/>
        <end position="157"/>
    </location>
</feature>
<evidence type="ECO:0000313" key="3">
    <source>
        <dbReference type="EMBL" id="OMP08849.1"/>
    </source>
</evidence>
<gene>
    <name evidence="3" type="ORF">COLO4_06057</name>
</gene>
<dbReference type="InterPro" id="IPR047259">
    <property type="entry name" value="QUIRKY-like"/>
</dbReference>
<organism evidence="3 4">
    <name type="scientific">Corchorus olitorius</name>
    <dbReference type="NCBI Taxonomy" id="93759"/>
    <lineage>
        <taxon>Eukaryota</taxon>
        <taxon>Viridiplantae</taxon>
        <taxon>Streptophyta</taxon>
        <taxon>Embryophyta</taxon>
        <taxon>Tracheophyta</taxon>
        <taxon>Spermatophyta</taxon>
        <taxon>Magnoliopsida</taxon>
        <taxon>eudicotyledons</taxon>
        <taxon>Gunneridae</taxon>
        <taxon>Pentapetalae</taxon>
        <taxon>rosids</taxon>
        <taxon>malvids</taxon>
        <taxon>Malvales</taxon>
        <taxon>Malvaceae</taxon>
        <taxon>Grewioideae</taxon>
        <taxon>Apeibeae</taxon>
        <taxon>Corchorus</taxon>
    </lineage>
</organism>
<dbReference type="EMBL" id="AWUE01012593">
    <property type="protein sequence ID" value="OMP08849.1"/>
    <property type="molecule type" value="Genomic_DNA"/>
</dbReference>
<name>A0A1R3KP62_9ROSI</name>
<proteinExistence type="predicted"/>
<evidence type="ECO:0000259" key="2">
    <source>
        <dbReference type="Pfam" id="PF08372"/>
    </source>
</evidence>
<reference evidence="4" key="1">
    <citation type="submission" date="2013-09" db="EMBL/GenBank/DDBJ databases">
        <title>Corchorus olitorius genome sequencing.</title>
        <authorList>
            <person name="Alam M."/>
            <person name="Haque M.S."/>
            <person name="Islam M.S."/>
            <person name="Emdad E.M."/>
            <person name="Islam M.M."/>
            <person name="Ahmed B."/>
            <person name="Halim A."/>
            <person name="Hossen Q.M.M."/>
            <person name="Hossain M.Z."/>
            <person name="Ahmed R."/>
            <person name="Khan M.M."/>
            <person name="Islam R."/>
            <person name="Rashid M.M."/>
            <person name="Khan S.A."/>
            <person name="Rahman M.S."/>
            <person name="Alam M."/>
            <person name="Yahiya A.S."/>
            <person name="Khan M.S."/>
            <person name="Azam M.S."/>
            <person name="Haque T."/>
            <person name="Lashkar M.Z.H."/>
            <person name="Akhand A.I."/>
            <person name="Morshed G."/>
            <person name="Roy S."/>
            <person name="Uddin K.S."/>
            <person name="Rabeya T."/>
            <person name="Hossain A.S."/>
            <person name="Chowdhury A."/>
            <person name="Snigdha A.R."/>
            <person name="Mortoza M.S."/>
            <person name="Matin S.A."/>
            <person name="Hoque S.M.E."/>
            <person name="Islam M.K."/>
            <person name="Roy D.K."/>
            <person name="Haider R."/>
            <person name="Moosa M.M."/>
            <person name="Elias S.M."/>
            <person name="Hasan A.M."/>
            <person name="Jahan S."/>
            <person name="Shafiuddin M."/>
            <person name="Mahmood N."/>
            <person name="Shommy N.S."/>
        </authorList>
    </citation>
    <scope>NUCLEOTIDE SEQUENCE [LARGE SCALE GENOMIC DNA]</scope>
    <source>
        <strain evidence="4">cv. O-4</strain>
    </source>
</reference>
<dbReference type="PANTHER" id="PTHR31425:SF26">
    <property type="entry name" value="PROTEIN QUIRKY-LIKE"/>
    <property type="match status" value="1"/>
</dbReference>
<evidence type="ECO:0000313" key="4">
    <source>
        <dbReference type="Proteomes" id="UP000187203"/>
    </source>
</evidence>
<dbReference type="PANTHER" id="PTHR31425">
    <property type="entry name" value="PHOSPHORIBOSYLANTHRANILATE TRANSFERASE ISOFORM 1"/>
    <property type="match status" value="1"/>
</dbReference>
<dbReference type="AlphaFoldDB" id="A0A1R3KP62"/>
<evidence type="ECO:0000256" key="1">
    <source>
        <dbReference type="ARBA" id="ARBA00022737"/>
    </source>
</evidence>
<keyword evidence="4" id="KW-1185">Reference proteome</keyword>